<accession>A0A6A5SHX9</accession>
<feature type="active site" description="Proton donor/acceptor" evidence="1">
    <location>
        <position position="188"/>
    </location>
</feature>
<dbReference type="InterPro" id="IPR016639">
    <property type="entry name" value="GST_Omega/GSH"/>
</dbReference>
<dbReference type="GO" id="GO:0005737">
    <property type="term" value="C:cytoplasm"/>
    <property type="evidence" value="ECO:0007669"/>
    <property type="project" value="TreeGrafter"/>
</dbReference>
<feature type="active site" description="Nucleophile" evidence="1">
    <location>
        <position position="49"/>
    </location>
</feature>
<gene>
    <name evidence="5" type="ORF">EJ02DRAFT_382015</name>
</gene>
<dbReference type="Pfam" id="PF13410">
    <property type="entry name" value="GST_C_2"/>
    <property type="match status" value="1"/>
</dbReference>
<reference evidence="5" key="1">
    <citation type="journal article" date="2020" name="Stud. Mycol.">
        <title>101 Dothideomycetes genomes: a test case for predicting lifestyles and emergence of pathogens.</title>
        <authorList>
            <person name="Haridas S."/>
            <person name="Albert R."/>
            <person name="Binder M."/>
            <person name="Bloem J."/>
            <person name="Labutti K."/>
            <person name="Salamov A."/>
            <person name="Andreopoulos B."/>
            <person name="Baker S."/>
            <person name="Barry K."/>
            <person name="Bills G."/>
            <person name="Bluhm B."/>
            <person name="Cannon C."/>
            <person name="Castanera R."/>
            <person name="Culley D."/>
            <person name="Daum C."/>
            <person name="Ezra D."/>
            <person name="Gonzalez J."/>
            <person name="Henrissat B."/>
            <person name="Kuo A."/>
            <person name="Liang C."/>
            <person name="Lipzen A."/>
            <person name="Lutzoni F."/>
            <person name="Magnuson J."/>
            <person name="Mondo S."/>
            <person name="Nolan M."/>
            <person name="Ohm R."/>
            <person name="Pangilinan J."/>
            <person name="Park H.-J."/>
            <person name="Ramirez L."/>
            <person name="Alfaro M."/>
            <person name="Sun H."/>
            <person name="Tritt A."/>
            <person name="Yoshinaga Y."/>
            <person name="Zwiers L.-H."/>
            <person name="Turgeon B."/>
            <person name="Goodwin S."/>
            <person name="Spatafora J."/>
            <person name="Crous P."/>
            <person name="Grigoriev I."/>
        </authorList>
    </citation>
    <scope>NUCLEOTIDE SEQUENCE</scope>
    <source>
        <strain evidence="5">CBS 161.51</strain>
    </source>
</reference>
<dbReference type="AlphaFoldDB" id="A0A6A5SHX9"/>
<dbReference type="SFLD" id="SFLDS00019">
    <property type="entry name" value="Glutathione_Transferase_(cytos"/>
    <property type="match status" value="1"/>
</dbReference>
<dbReference type="Gene3D" id="1.20.1050.10">
    <property type="match status" value="1"/>
</dbReference>
<proteinExistence type="predicted"/>
<keyword evidence="5" id="KW-0808">Transferase</keyword>
<dbReference type="CDD" id="cd03190">
    <property type="entry name" value="GST_C_Omega_like"/>
    <property type="match status" value="1"/>
</dbReference>
<dbReference type="PROSITE" id="PS50405">
    <property type="entry name" value="GST_CTER"/>
    <property type="match status" value="1"/>
</dbReference>
<dbReference type="InterPro" id="IPR040079">
    <property type="entry name" value="Glutathione_S-Trfase"/>
</dbReference>
<dbReference type="Proteomes" id="UP000800038">
    <property type="component" value="Unassembled WGS sequence"/>
</dbReference>
<dbReference type="SUPFAM" id="SSF47616">
    <property type="entry name" value="GST C-terminal domain-like"/>
    <property type="match status" value="1"/>
</dbReference>
<dbReference type="EMBL" id="ML976084">
    <property type="protein sequence ID" value="KAF1939290.1"/>
    <property type="molecule type" value="Genomic_DNA"/>
</dbReference>
<dbReference type="PANTHER" id="PTHR32419">
    <property type="entry name" value="GLUTATHIONYL-HYDROQUINONE REDUCTASE"/>
    <property type="match status" value="1"/>
</dbReference>
<dbReference type="Pfam" id="PF13409">
    <property type="entry name" value="GST_N_2"/>
    <property type="match status" value="1"/>
</dbReference>
<feature type="binding site" evidence="2">
    <location>
        <position position="82"/>
    </location>
    <ligand>
        <name>glutathione</name>
        <dbReference type="ChEBI" id="CHEBI:57925"/>
    </ligand>
</feature>
<sequence>MADPKPLYRETVDAIGLWNRMPSKFRHTIPSERFPAETGRYVLYINHVCPWAHRAVIVRALKGLEHVIQQVEVDARDPTHGWYFSGYRGPDKDPVYGVRWLKELYLKADPHYNGRITIPLLWDKHHGTAVNNESADIIRIMFDAFDPLLPSEHREINKGPSAFRPPHLAVEMDSLNSWVYDTVNNGVYKVGFAISQSAYDEHISKLFHSLDRLECHLSQTGHNPYLFGQYITDADIRLFTTLVRFDVAYHTLFKCNMKMIRLDYPYLHAWLRRLYWSDAPETGGGVFRTTTHFDVIKRGYSSVTAGNGVVPAGPVPPIMPL</sequence>
<protein>
    <submittedName>
        <fullName evidence="5">Glutathione transferase</fullName>
    </submittedName>
</protein>
<evidence type="ECO:0000313" key="5">
    <source>
        <dbReference type="EMBL" id="KAF1939290.1"/>
    </source>
</evidence>
<dbReference type="PANTHER" id="PTHR32419:SF25">
    <property type="entry name" value="GLUTATHIONE S-TRANSFERASE (EUROFUNG)"/>
    <property type="match status" value="1"/>
</dbReference>
<dbReference type="OrthoDB" id="2309723at2759"/>
<evidence type="ECO:0000259" key="4">
    <source>
        <dbReference type="PROSITE" id="PS50405"/>
    </source>
</evidence>
<dbReference type="Gene3D" id="3.40.30.10">
    <property type="entry name" value="Glutaredoxin"/>
    <property type="match status" value="1"/>
</dbReference>
<feature type="site" description="Lowers pKa of active site Cys" evidence="3">
    <location>
        <position position="300"/>
    </location>
</feature>
<dbReference type="InterPro" id="IPR004045">
    <property type="entry name" value="Glutathione_S-Trfase_N"/>
</dbReference>
<dbReference type="InterPro" id="IPR036282">
    <property type="entry name" value="Glutathione-S-Trfase_C_sf"/>
</dbReference>
<dbReference type="InterPro" id="IPR047047">
    <property type="entry name" value="GST_Omega-like_C"/>
</dbReference>
<name>A0A6A5SHX9_9PLEO</name>
<organism evidence="5 6">
    <name type="scientific">Clathrospora elynae</name>
    <dbReference type="NCBI Taxonomy" id="706981"/>
    <lineage>
        <taxon>Eukaryota</taxon>
        <taxon>Fungi</taxon>
        <taxon>Dikarya</taxon>
        <taxon>Ascomycota</taxon>
        <taxon>Pezizomycotina</taxon>
        <taxon>Dothideomycetes</taxon>
        <taxon>Pleosporomycetidae</taxon>
        <taxon>Pleosporales</taxon>
        <taxon>Diademaceae</taxon>
        <taxon>Clathrospora</taxon>
    </lineage>
</organism>
<evidence type="ECO:0000256" key="2">
    <source>
        <dbReference type="PIRSR" id="PIRSR015753-2"/>
    </source>
</evidence>
<feature type="binding site" evidence="2">
    <location>
        <begin position="133"/>
        <end position="134"/>
    </location>
    <ligand>
        <name>glutathione</name>
        <dbReference type="ChEBI" id="CHEBI:57925"/>
    </ligand>
</feature>
<keyword evidence="6" id="KW-1185">Reference proteome</keyword>
<dbReference type="SFLD" id="SFLDG01148">
    <property type="entry name" value="Xi_(cytGST)"/>
    <property type="match status" value="1"/>
</dbReference>
<dbReference type="GO" id="GO:0004364">
    <property type="term" value="F:glutathione transferase activity"/>
    <property type="evidence" value="ECO:0007669"/>
    <property type="project" value="InterPro"/>
</dbReference>
<dbReference type="InterPro" id="IPR036249">
    <property type="entry name" value="Thioredoxin-like_sf"/>
</dbReference>
<dbReference type="SUPFAM" id="SSF52833">
    <property type="entry name" value="Thioredoxin-like"/>
    <property type="match status" value="1"/>
</dbReference>
<feature type="binding site" evidence="2">
    <location>
        <begin position="115"/>
        <end position="118"/>
    </location>
    <ligand>
        <name>glutathione</name>
        <dbReference type="ChEBI" id="CHEBI:57925"/>
    </ligand>
</feature>
<feature type="domain" description="GST C-terminal" evidence="4">
    <location>
        <begin position="165"/>
        <end position="293"/>
    </location>
</feature>
<evidence type="ECO:0000313" key="6">
    <source>
        <dbReference type="Proteomes" id="UP000800038"/>
    </source>
</evidence>
<dbReference type="PIRSF" id="PIRSF015753">
    <property type="entry name" value="GST"/>
    <property type="match status" value="1"/>
</dbReference>
<feature type="site" description="Lowers pKa of active site Cys" evidence="3">
    <location>
        <position position="249"/>
    </location>
</feature>
<evidence type="ECO:0000256" key="1">
    <source>
        <dbReference type="PIRSR" id="PIRSR015753-1"/>
    </source>
</evidence>
<dbReference type="InterPro" id="IPR010987">
    <property type="entry name" value="Glutathione-S-Trfase_C-like"/>
</dbReference>
<evidence type="ECO:0000256" key="3">
    <source>
        <dbReference type="PIRSR" id="PIRSR015753-3"/>
    </source>
</evidence>
<dbReference type="SFLD" id="SFLDG01206">
    <property type="entry name" value="Xi.1"/>
    <property type="match status" value="1"/>
</dbReference>